<dbReference type="GO" id="GO:0016616">
    <property type="term" value="F:oxidoreductase activity, acting on the CH-OH group of donors, NAD or NADP as acceptor"/>
    <property type="evidence" value="ECO:0007669"/>
    <property type="project" value="InterPro"/>
</dbReference>
<comment type="similarity">
    <text evidence="2">Belongs to the 3-hydroxyacyl-CoA dehydrogenase family.</text>
</comment>
<dbReference type="PIRSF" id="PIRSF000105">
    <property type="entry name" value="HCDH"/>
    <property type="match status" value="1"/>
</dbReference>
<sequence length="313" mass="33956">MRDTVIIIGSGLMGSGIAACSALAGNKTVLVDINPDQLDRGLAAAKANIGELLANGLADEAGAMKARELISVSSGYEAYSRSASMVIEAVVENLEVKQKLFARLDQVFPPEVPLLSNTSGLRITDIALLTEHPERTVTTHFWFPGHLVPLVEVVVGDRTDIEIASAVRDTLKSWGKAAVLVKRDLPGQLANRILQAVIREAVNIVEIGLADPEDIDTAVKMGMGIRMPVWGPLEHIEAAGLDLCLNVQRTVLPEISSRTTPSPVMETLVEEGNLGYKTGSGFYDWSVKDMDELAKRRNDFIIIARKFMQERGD</sequence>
<dbReference type="SUPFAM" id="SSF51735">
    <property type="entry name" value="NAD(P)-binding Rossmann-fold domains"/>
    <property type="match status" value="1"/>
</dbReference>
<dbReference type="AlphaFoldDB" id="A0A1I0IGF9"/>
<dbReference type="Pfam" id="PF00725">
    <property type="entry name" value="3HCDH"/>
    <property type="match status" value="1"/>
</dbReference>
<dbReference type="InterPro" id="IPR006176">
    <property type="entry name" value="3-OHacyl-CoA_DH_NAD-bd"/>
</dbReference>
<dbReference type="EMBL" id="FOIM01000021">
    <property type="protein sequence ID" value="SET95173.1"/>
    <property type="molecule type" value="Genomic_DNA"/>
</dbReference>
<dbReference type="PANTHER" id="PTHR48075">
    <property type="entry name" value="3-HYDROXYACYL-COA DEHYDROGENASE FAMILY PROTEIN"/>
    <property type="match status" value="1"/>
</dbReference>
<evidence type="ECO:0000256" key="2">
    <source>
        <dbReference type="ARBA" id="ARBA00009463"/>
    </source>
</evidence>
<proteinExistence type="inferred from homology"/>
<dbReference type="InterPro" id="IPR006108">
    <property type="entry name" value="3HC_DH_C"/>
</dbReference>
<comment type="pathway">
    <text evidence="1">Lipid metabolism; butanoate metabolism.</text>
</comment>
<dbReference type="RefSeq" id="WP_092366936.1">
    <property type="nucleotide sequence ID" value="NZ_FOIM01000021.1"/>
</dbReference>
<keyword evidence="3" id="KW-0560">Oxidoreductase</keyword>
<evidence type="ECO:0000256" key="4">
    <source>
        <dbReference type="PIRSR" id="PIRSR000105-1"/>
    </source>
</evidence>
<feature type="domain" description="3-hydroxyacyl-CoA dehydrogenase C-terminal" evidence="5">
    <location>
        <begin position="189"/>
        <end position="285"/>
    </location>
</feature>
<evidence type="ECO:0000313" key="7">
    <source>
        <dbReference type="EMBL" id="SET95173.1"/>
    </source>
</evidence>
<organism evidence="7 8">
    <name type="scientific">Enterocloster lavalensis</name>
    <dbReference type="NCBI Taxonomy" id="460384"/>
    <lineage>
        <taxon>Bacteria</taxon>
        <taxon>Bacillati</taxon>
        <taxon>Bacillota</taxon>
        <taxon>Clostridia</taxon>
        <taxon>Lachnospirales</taxon>
        <taxon>Lachnospiraceae</taxon>
        <taxon>Enterocloster</taxon>
    </lineage>
</organism>
<dbReference type="STRING" id="460384.SAMN05216313_12110"/>
<evidence type="ECO:0000259" key="6">
    <source>
        <dbReference type="Pfam" id="PF02737"/>
    </source>
</evidence>
<dbReference type="InterPro" id="IPR022694">
    <property type="entry name" value="3-OHacyl-CoA_DH"/>
</dbReference>
<gene>
    <name evidence="7" type="ORF">SAMN05216313_12110</name>
</gene>
<dbReference type="Proteomes" id="UP000198508">
    <property type="component" value="Unassembled WGS sequence"/>
</dbReference>
<protein>
    <submittedName>
        <fullName evidence="7">3-hydroxyacyl-CoA dehydrogenase</fullName>
    </submittedName>
</protein>
<feature type="site" description="Important for catalytic activity" evidence="4">
    <location>
        <position position="140"/>
    </location>
</feature>
<accession>A0A1I0IGF9</accession>
<dbReference type="Gene3D" id="1.10.1040.10">
    <property type="entry name" value="N-(1-d-carboxylethyl)-l-norvaline Dehydrogenase, domain 2"/>
    <property type="match status" value="1"/>
</dbReference>
<dbReference type="InterPro" id="IPR013328">
    <property type="entry name" value="6PGD_dom2"/>
</dbReference>
<dbReference type="Pfam" id="PF02737">
    <property type="entry name" value="3HCDH_N"/>
    <property type="match status" value="1"/>
</dbReference>
<reference evidence="8" key="1">
    <citation type="submission" date="2016-10" db="EMBL/GenBank/DDBJ databases">
        <authorList>
            <person name="Varghese N."/>
            <person name="Submissions S."/>
        </authorList>
    </citation>
    <scope>NUCLEOTIDE SEQUENCE [LARGE SCALE GENOMIC DNA]</scope>
    <source>
        <strain evidence="8">NLAE-zl-G277</strain>
    </source>
</reference>
<dbReference type="Gene3D" id="3.40.50.720">
    <property type="entry name" value="NAD(P)-binding Rossmann-like Domain"/>
    <property type="match status" value="1"/>
</dbReference>
<dbReference type="PANTHER" id="PTHR48075:SF5">
    <property type="entry name" value="3-HYDROXYBUTYRYL-COA DEHYDROGENASE"/>
    <property type="match status" value="1"/>
</dbReference>
<dbReference type="InterPro" id="IPR008927">
    <property type="entry name" value="6-PGluconate_DH-like_C_sf"/>
</dbReference>
<dbReference type="GO" id="GO:0006631">
    <property type="term" value="P:fatty acid metabolic process"/>
    <property type="evidence" value="ECO:0007669"/>
    <property type="project" value="InterPro"/>
</dbReference>
<dbReference type="SUPFAM" id="SSF48179">
    <property type="entry name" value="6-phosphogluconate dehydrogenase C-terminal domain-like"/>
    <property type="match status" value="1"/>
</dbReference>
<keyword evidence="8" id="KW-1185">Reference proteome</keyword>
<dbReference type="GO" id="GO:0070403">
    <property type="term" value="F:NAD+ binding"/>
    <property type="evidence" value="ECO:0007669"/>
    <property type="project" value="InterPro"/>
</dbReference>
<dbReference type="InterPro" id="IPR036291">
    <property type="entry name" value="NAD(P)-bd_dom_sf"/>
</dbReference>
<dbReference type="PROSITE" id="PS51257">
    <property type="entry name" value="PROKAR_LIPOPROTEIN"/>
    <property type="match status" value="1"/>
</dbReference>
<name>A0A1I0IGF9_9FIRM</name>
<evidence type="ECO:0000313" key="8">
    <source>
        <dbReference type="Proteomes" id="UP000198508"/>
    </source>
</evidence>
<evidence type="ECO:0000256" key="3">
    <source>
        <dbReference type="ARBA" id="ARBA00023002"/>
    </source>
</evidence>
<evidence type="ECO:0000259" key="5">
    <source>
        <dbReference type="Pfam" id="PF00725"/>
    </source>
</evidence>
<feature type="domain" description="3-hydroxyacyl-CoA dehydrogenase NAD binding" evidence="6">
    <location>
        <begin position="4"/>
        <end position="182"/>
    </location>
</feature>
<evidence type="ECO:0000256" key="1">
    <source>
        <dbReference type="ARBA" id="ARBA00005086"/>
    </source>
</evidence>